<sequence>MSVERNFQLSEYDLKTYTLIYLISQGMILLLQRADGKSDMAGKITGLGGKIEQDESLLDSAKREFYEESGLRIHDPELKGTFQWLDESKKICMTHIIFASQYSGELLEENREGILAWYLIEKLQEIETLAQYQMMFLPYLLEDSNHFYSGIGEFENEELIDYIDSKGGKNV</sequence>
<evidence type="ECO:0000313" key="7">
    <source>
        <dbReference type="EMBL" id="MCA9382412.1"/>
    </source>
</evidence>
<dbReference type="InterPro" id="IPR015797">
    <property type="entry name" value="NUDIX_hydrolase-like_dom_sf"/>
</dbReference>
<evidence type="ECO:0000256" key="3">
    <source>
        <dbReference type="ARBA" id="ARBA00022723"/>
    </source>
</evidence>
<dbReference type="GO" id="GO:0005737">
    <property type="term" value="C:cytoplasm"/>
    <property type="evidence" value="ECO:0007669"/>
    <property type="project" value="TreeGrafter"/>
</dbReference>
<organism evidence="7 8">
    <name type="scientific">Candidatus Dojkabacteria bacterium</name>
    <dbReference type="NCBI Taxonomy" id="2099670"/>
    <lineage>
        <taxon>Bacteria</taxon>
        <taxon>Candidatus Dojkabacteria</taxon>
    </lineage>
</organism>
<dbReference type="PANTHER" id="PTHR43758:SF2">
    <property type="entry name" value="OXIDIZED PURINE NUCLEOSIDE TRIPHOSPHATE HYDROLASE"/>
    <property type="match status" value="1"/>
</dbReference>
<evidence type="ECO:0000256" key="2">
    <source>
        <dbReference type="ARBA" id="ARBA00005582"/>
    </source>
</evidence>
<gene>
    <name evidence="7" type="ORF">KC660_03335</name>
</gene>
<feature type="domain" description="Nudix hydrolase" evidence="6">
    <location>
        <begin position="13"/>
        <end position="142"/>
    </location>
</feature>
<reference evidence="7" key="2">
    <citation type="journal article" date="2021" name="Microbiome">
        <title>Successional dynamics and alternative stable states in a saline activated sludge microbial community over 9 years.</title>
        <authorList>
            <person name="Wang Y."/>
            <person name="Ye J."/>
            <person name="Ju F."/>
            <person name="Liu L."/>
            <person name="Boyd J.A."/>
            <person name="Deng Y."/>
            <person name="Parks D.H."/>
            <person name="Jiang X."/>
            <person name="Yin X."/>
            <person name="Woodcroft B.J."/>
            <person name="Tyson G.W."/>
            <person name="Hugenholtz P."/>
            <person name="Polz M.F."/>
            <person name="Zhang T."/>
        </authorList>
    </citation>
    <scope>NUCLEOTIDE SEQUENCE</scope>
    <source>
        <strain evidence="7">HKST-UBA10</strain>
    </source>
</reference>
<comment type="caution">
    <text evidence="7">The sequence shown here is derived from an EMBL/GenBank/DDBJ whole genome shotgun (WGS) entry which is preliminary data.</text>
</comment>
<keyword evidence="4" id="KW-0378">Hydrolase</keyword>
<accession>A0A955L3Y7</accession>
<keyword evidence="3" id="KW-0479">Metal-binding</keyword>
<dbReference type="SUPFAM" id="SSF55811">
    <property type="entry name" value="Nudix"/>
    <property type="match status" value="1"/>
</dbReference>
<dbReference type="CDD" id="cd18886">
    <property type="entry name" value="NUDIX_MutT_Nudt1"/>
    <property type="match status" value="1"/>
</dbReference>
<evidence type="ECO:0000259" key="6">
    <source>
        <dbReference type="PROSITE" id="PS51462"/>
    </source>
</evidence>
<comment type="similarity">
    <text evidence="2">Belongs to the Nudix hydrolase family.</text>
</comment>
<dbReference type="GO" id="GO:0046872">
    <property type="term" value="F:metal ion binding"/>
    <property type="evidence" value="ECO:0007669"/>
    <property type="project" value="UniProtKB-KW"/>
</dbReference>
<name>A0A955L3Y7_9BACT</name>
<dbReference type="Proteomes" id="UP000782843">
    <property type="component" value="Unassembled WGS sequence"/>
</dbReference>
<evidence type="ECO:0000256" key="1">
    <source>
        <dbReference type="ARBA" id="ARBA00001946"/>
    </source>
</evidence>
<dbReference type="PANTHER" id="PTHR43758">
    <property type="entry name" value="7,8-DIHYDRO-8-OXOGUANINE TRIPHOSPHATASE"/>
    <property type="match status" value="1"/>
</dbReference>
<evidence type="ECO:0000313" key="8">
    <source>
        <dbReference type="Proteomes" id="UP000782843"/>
    </source>
</evidence>
<dbReference type="Gene3D" id="3.90.79.10">
    <property type="entry name" value="Nucleoside Triphosphate Pyrophosphohydrolase"/>
    <property type="match status" value="1"/>
</dbReference>
<dbReference type="InterPro" id="IPR000086">
    <property type="entry name" value="NUDIX_hydrolase_dom"/>
</dbReference>
<dbReference type="GO" id="GO:0016818">
    <property type="term" value="F:hydrolase activity, acting on acid anhydrides, in phosphorus-containing anhydrides"/>
    <property type="evidence" value="ECO:0007669"/>
    <property type="project" value="TreeGrafter"/>
</dbReference>
<comment type="cofactor">
    <cofactor evidence="1">
        <name>Mg(2+)</name>
        <dbReference type="ChEBI" id="CHEBI:18420"/>
    </cofactor>
</comment>
<dbReference type="EMBL" id="JAGQLG010000127">
    <property type="protein sequence ID" value="MCA9382412.1"/>
    <property type="molecule type" value="Genomic_DNA"/>
</dbReference>
<keyword evidence="5" id="KW-0460">Magnesium</keyword>
<reference evidence="7" key="1">
    <citation type="submission" date="2020-04" db="EMBL/GenBank/DDBJ databases">
        <authorList>
            <person name="Zhang T."/>
        </authorList>
    </citation>
    <scope>NUCLEOTIDE SEQUENCE</scope>
    <source>
        <strain evidence="7">HKST-UBA10</strain>
    </source>
</reference>
<dbReference type="PROSITE" id="PS51462">
    <property type="entry name" value="NUDIX"/>
    <property type="match status" value="1"/>
</dbReference>
<evidence type="ECO:0000256" key="4">
    <source>
        <dbReference type="ARBA" id="ARBA00022801"/>
    </source>
</evidence>
<evidence type="ECO:0000256" key="5">
    <source>
        <dbReference type="ARBA" id="ARBA00022842"/>
    </source>
</evidence>
<proteinExistence type="inferred from homology"/>
<dbReference type="AlphaFoldDB" id="A0A955L3Y7"/>
<dbReference type="Pfam" id="PF00293">
    <property type="entry name" value="NUDIX"/>
    <property type="match status" value="1"/>
</dbReference>
<protein>
    <submittedName>
        <fullName evidence="7">NUDIX domain-containing protein</fullName>
    </submittedName>
</protein>